<evidence type="ECO:0000313" key="2">
    <source>
        <dbReference type="EMBL" id="MCG7508528.1"/>
    </source>
</evidence>
<dbReference type="RefSeq" id="WP_239370039.1">
    <property type="nucleotide sequence ID" value="NZ_JAKREW010000045.1"/>
</dbReference>
<dbReference type="PROSITE" id="PS51318">
    <property type="entry name" value="TAT"/>
    <property type="match status" value="1"/>
</dbReference>
<comment type="caution">
    <text evidence="2">The sequence shown here is derived from an EMBL/GenBank/DDBJ whole genome shotgun (WGS) entry which is preliminary data.</text>
</comment>
<keyword evidence="3" id="KW-1185">Reference proteome</keyword>
<organism evidence="2 3">
    <name type="scientific">Mesorhizobium retamae</name>
    <dbReference type="NCBI Taxonomy" id="2912854"/>
    <lineage>
        <taxon>Bacteria</taxon>
        <taxon>Pseudomonadati</taxon>
        <taxon>Pseudomonadota</taxon>
        <taxon>Alphaproteobacteria</taxon>
        <taxon>Hyphomicrobiales</taxon>
        <taxon>Phyllobacteriaceae</taxon>
        <taxon>Mesorhizobium</taxon>
    </lineage>
</organism>
<dbReference type="InterPro" id="IPR019546">
    <property type="entry name" value="TAT_signal_bac_arc"/>
</dbReference>
<sequence length="90" mass="9712">MTRPSKSITRRLFLRNSAVVGVATVTTPSVAAEPAQSARDRLELAIAALKAAADELWPNADDWMVKIEATPAIPLLISNYDPLAKGQRNV</sequence>
<dbReference type="EMBL" id="JAKREW010000045">
    <property type="protein sequence ID" value="MCG7508528.1"/>
    <property type="molecule type" value="Genomic_DNA"/>
</dbReference>
<feature type="chain" id="PRO_5045445517" evidence="1">
    <location>
        <begin position="32"/>
        <end position="90"/>
    </location>
</feature>
<dbReference type="Proteomes" id="UP001201701">
    <property type="component" value="Unassembled WGS sequence"/>
</dbReference>
<dbReference type="NCBIfam" id="TIGR01409">
    <property type="entry name" value="TAT_signal_seq"/>
    <property type="match status" value="1"/>
</dbReference>
<name>A0ABS9QNW5_9HYPH</name>
<keyword evidence="1" id="KW-0732">Signal</keyword>
<reference evidence="2 3" key="1">
    <citation type="submission" date="2022-02" db="EMBL/GenBank/DDBJ databases">
        <title>Draft genome sequence of Mezorhizobium retamae strain IRAMC:0171 isolated from Retama raetam nodules.</title>
        <authorList>
            <person name="Bengaied R."/>
            <person name="Sbissi I."/>
            <person name="Huber K."/>
            <person name="Ghodbane F."/>
            <person name="Nouioui I."/>
            <person name="Tarhouni M."/>
            <person name="Gtari M."/>
        </authorList>
    </citation>
    <scope>NUCLEOTIDE SEQUENCE [LARGE SCALE GENOMIC DNA]</scope>
    <source>
        <strain evidence="2 3">IRAMC:0171</strain>
    </source>
</reference>
<feature type="signal peptide" evidence="1">
    <location>
        <begin position="1"/>
        <end position="31"/>
    </location>
</feature>
<accession>A0ABS9QNW5</accession>
<evidence type="ECO:0000256" key="1">
    <source>
        <dbReference type="SAM" id="SignalP"/>
    </source>
</evidence>
<evidence type="ECO:0000313" key="3">
    <source>
        <dbReference type="Proteomes" id="UP001201701"/>
    </source>
</evidence>
<proteinExistence type="predicted"/>
<protein>
    <submittedName>
        <fullName evidence="2">Twin-arginine translocation signal domain-containing protein</fullName>
    </submittedName>
</protein>
<gene>
    <name evidence="2" type="ORF">L4923_26150</name>
</gene>
<dbReference type="InterPro" id="IPR006311">
    <property type="entry name" value="TAT_signal"/>
</dbReference>